<name>A0A061SBC6_9CHLO</name>
<sequence length="108" mass="11857">RTAASPEGHARAPDEVPATVPDERCHCPLGGHVPHGRRISEVLEALNTVCRRVSLSRVRALTLGFLLIYHRASSACYVGTLLPIWKNMPDLHQKASSTAKLVRGQRVQ</sequence>
<organism evidence="1">
    <name type="scientific">Tetraselmis sp. GSL018</name>
    <dbReference type="NCBI Taxonomy" id="582737"/>
    <lineage>
        <taxon>Eukaryota</taxon>
        <taxon>Viridiplantae</taxon>
        <taxon>Chlorophyta</taxon>
        <taxon>core chlorophytes</taxon>
        <taxon>Chlorodendrophyceae</taxon>
        <taxon>Chlorodendrales</taxon>
        <taxon>Chlorodendraceae</taxon>
        <taxon>Tetraselmis</taxon>
    </lineage>
</organism>
<gene>
    <name evidence="1" type="ORF">TSPGSL018_10916</name>
</gene>
<dbReference type="EMBL" id="GBEZ01005114">
    <property type="protein sequence ID" value="JAC80160.1"/>
    <property type="molecule type" value="Transcribed_RNA"/>
</dbReference>
<protein>
    <submittedName>
        <fullName evidence="1">Uncharacterized protein</fullName>
    </submittedName>
</protein>
<proteinExistence type="predicted"/>
<accession>A0A061SBC6</accession>
<reference evidence="1" key="1">
    <citation type="submission" date="2014-05" db="EMBL/GenBank/DDBJ databases">
        <title>The transcriptome of the halophilic microalga Tetraselmis sp. GSL018 isolated from the Great Salt Lake, Utah.</title>
        <authorList>
            <person name="Jinkerson R.E."/>
            <person name="D'Adamo S."/>
            <person name="Posewitz M.C."/>
        </authorList>
    </citation>
    <scope>NUCLEOTIDE SEQUENCE</scope>
    <source>
        <strain evidence="1">GSL018</strain>
    </source>
</reference>
<dbReference type="AlphaFoldDB" id="A0A061SBC6"/>
<feature type="non-terminal residue" evidence="1">
    <location>
        <position position="1"/>
    </location>
</feature>
<evidence type="ECO:0000313" key="1">
    <source>
        <dbReference type="EMBL" id="JAC80160.1"/>
    </source>
</evidence>